<dbReference type="Proteomes" id="UP001253545">
    <property type="component" value="Unassembled WGS sequence"/>
</dbReference>
<name>A0ABU2ZV02_9ALTE</name>
<proteinExistence type="predicted"/>
<keyword evidence="2" id="KW-1185">Reference proteome</keyword>
<sequence length="450" mass="50836">MTHTSTNLTKVIVCLILTIFLTGCGNSVNTESLKNEAETTASIDSIAESYVKLVLEVGLYDKDVVDAYYGPEEWRPAKLKEDAVFPHQRLLTRVSELSAQIALVDISGNTPLQQARHNMLVKQLTAIGAKINIIAGNNYSFDEEALLLYDAKPPSFEWSHFDQLLAELDAKVPGDGPLTQRYNTYRKAFEIPEDKLEKVFQTAIKEARVRTKKYIELPANENFVLEFVKDKPWGGYNYYQGNAQSLIQVNTDFPIPIQRVIDLAAHEGYPGHHVYNLLLEQDLVNEKGWIEFSILPLFSPQAFIAEGTANYGIDIAFPGDKRINYEKDVLFPLAGLNPEDADLYYEILALVGKLNYASNEIARAYLNGVHTREETKALVIKYTMRSPEHAESFFSFVDSYRSYVINYNMGKDTVAAYMERQGAIADNPERRWQVFTDLLNSPNTASSISR</sequence>
<dbReference type="EMBL" id="JAVRHX010000002">
    <property type="protein sequence ID" value="MDT0595252.1"/>
    <property type="molecule type" value="Genomic_DNA"/>
</dbReference>
<dbReference type="RefSeq" id="WP_311368763.1">
    <property type="nucleotide sequence ID" value="NZ_JAVRHX010000002.1"/>
</dbReference>
<evidence type="ECO:0000313" key="2">
    <source>
        <dbReference type="Proteomes" id="UP001253545"/>
    </source>
</evidence>
<evidence type="ECO:0000313" key="1">
    <source>
        <dbReference type="EMBL" id="MDT0595252.1"/>
    </source>
</evidence>
<organism evidence="1 2">
    <name type="scientific">Glaciecola petra</name>
    <dbReference type="NCBI Taxonomy" id="3075602"/>
    <lineage>
        <taxon>Bacteria</taxon>
        <taxon>Pseudomonadati</taxon>
        <taxon>Pseudomonadota</taxon>
        <taxon>Gammaproteobacteria</taxon>
        <taxon>Alteromonadales</taxon>
        <taxon>Alteromonadaceae</taxon>
        <taxon>Glaciecola</taxon>
    </lineage>
</organism>
<protein>
    <recommendedName>
        <fullName evidence="3">DUF885 domain-containing protein</fullName>
    </recommendedName>
</protein>
<comment type="caution">
    <text evidence="1">The sequence shown here is derived from an EMBL/GenBank/DDBJ whole genome shotgun (WGS) entry which is preliminary data.</text>
</comment>
<evidence type="ECO:0008006" key="3">
    <source>
        <dbReference type="Google" id="ProtNLM"/>
    </source>
</evidence>
<accession>A0ABU2ZV02</accession>
<gene>
    <name evidence="1" type="ORF">RM552_10385</name>
</gene>
<reference evidence="1 2" key="1">
    <citation type="submission" date="2023-09" db="EMBL/GenBank/DDBJ databases">
        <authorList>
            <person name="Rey-Velasco X."/>
        </authorList>
    </citation>
    <scope>NUCLEOTIDE SEQUENCE [LARGE SCALE GENOMIC DNA]</scope>
    <source>
        <strain evidence="1 2">P117</strain>
    </source>
</reference>